<dbReference type="RefSeq" id="WP_179667905.1">
    <property type="nucleotide sequence ID" value="NZ_JACCFP010000001.1"/>
</dbReference>
<comment type="caution">
    <text evidence="2">The sequence shown here is derived from an EMBL/GenBank/DDBJ whole genome shotgun (WGS) entry which is preliminary data.</text>
</comment>
<feature type="compositionally biased region" description="Basic and acidic residues" evidence="1">
    <location>
        <begin position="117"/>
        <end position="130"/>
    </location>
</feature>
<dbReference type="EMBL" id="JACCFP010000001">
    <property type="protein sequence ID" value="NYJ01418.1"/>
    <property type="molecule type" value="Genomic_DNA"/>
</dbReference>
<sequence length="143" mass="16121">MTSEPSDGDQAPWPPSFPHLEIDQLIDRLENGRTLDSADAYRLLALVAQEAQRLRATAVRLATAKLSEADREARRIVADALGHADEMRDVGLTVLNTRLDEGERLLSTMREAFKVERRSSDLARSEERRSWAFSPLSDDEDDE</sequence>
<evidence type="ECO:0000256" key="1">
    <source>
        <dbReference type="SAM" id="MobiDB-lite"/>
    </source>
</evidence>
<evidence type="ECO:0000313" key="3">
    <source>
        <dbReference type="Proteomes" id="UP000530424"/>
    </source>
</evidence>
<protein>
    <submittedName>
        <fullName evidence="2">Uncharacterized protein</fullName>
    </submittedName>
</protein>
<reference evidence="2 3" key="1">
    <citation type="submission" date="2020-07" db="EMBL/GenBank/DDBJ databases">
        <title>Sequencing the genomes of 1000 actinobacteria strains.</title>
        <authorList>
            <person name="Klenk H.-P."/>
        </authorList>
    </citation>
    <scope>NUCLEOTIDE SEQUENCE [LARGE SCALE GENOMIC DNA]</scope>
    <source>
        <strain evidence="2 3">DSM 103833</strain>
    </source>
</reference>
<gene>
    <name evidence="2" type="ORF">HNR19_002116</name>
</gene>
<proteinExistence type="predicted"/>
<dbReference type="AlphaFoldDB" id="A0A853C4D5"/>
<organism evidence="2 3">
    <name type="scientific">Nocardioides thalensis</name>
    <dbReference type="NCBI Taxonomy" id="1914755"/>
    <lineage>
        <taxon>Bacteria</taxon>
        <taxon>Bacillati</taxon>
        <taxon>Actinomycetota</taxon>
        <taxon>Actinomycetes</taxon>
        <taxon>Propionibacteriales</taxon>
        <taxon>Nocardioidaceae</taxon>
        <taxon>Nocardioides</taxon>
    </lineage>
</organism>
<dbReference type="Proteomes" id="UP000530424">
    <property type="component" value="Unassembled WGS sequence"/>
</dbReference>
<keyword evidence="3" id="KW-1185">Reference proteome</keyword>
<accession>A0A853C4D5</accession>
<feature type="region of interest" description="Disordered" evidence="1">
    <location>
        <begin position="117"/>
        <end position="143"/>
    </location>
</feature>
<name>A0A853C4D5_9ACTN</name>
<evidence type="ECO:0000313" key="2">
    <source>
        <dbReference type="EMBL" id="NYJ01418.1"/>
    </source>
</evidence>